<dbReference type="SUPFAM" id="SSF50891">
    <property type="entry name" value="Cyclophilin-like"/>
    <property type="match status" value="1"/>
</dbReference>
<dbReference type="Proteomes" id="UP000288716">
    <property type="component" value="Unassembled WGS sequence"/>
</dbReference>
<keyword evidence="6" id="KW-1185">Reference proteome</keyword>
<comment type="similarity">
    <text evidence="3">Belongs to the cyclophilin-type PPIase family.</text>
</comment>
<dbReference type="Pfam" id="PF00160">
    <property type="entry name" value="Pro_isomerase"/>
    <property type="match status" value="1"/>
</dbReference>
<dbReference type="PRINTS" id="PR00153">
    <property type="entry name" value="CSAPPISMRASE"/>
</dbReference>
<name>A0A443RXN3_9ACAR</name>
<comment type="function">
    <text evidence="3">PPIases accelerate the folding of proteins. It catalyzes the cis-trans isomerization of proline imidic peptide bonds in oligopeptides.</text>
</comment>
<evidence type="ECO:0000256" key="1">
    <source>
        <dbReference type="ARBA" id="ARBA00023110"/>
    </source>
</evidence>
<dbReference type="GO" id="GO:0006457">
    <property type="term" value="P:protein folding"/>
    <property type="evidence" value="ECO:0007669"/>
    <property type="project" value="TreeGrafter"/>
</dbReference>
<gene>
    <name evidence="5" type="ORF">B4U80_06939</name>
</gene>
<dbReference type="PANTHER" id="PTHR11071:SF561">
    <property type="entry name" value="PEPTIDYL-PROLYL CIS-TRANS ISOMERASE D-RELATED"/>
    <property type="match status" value="1"/>
</dbReference>
<sequence length="151" mass="16525">MSNRPKVFLDVTPDDEQCGRIVIELLLDVVPRNAGNFRALCTGEKVPVIPNVLIYGGDFTNVNVPGDESSFFEKFARENIDQKYTGPMSIVSMTNSGPDTTSSQFFISKVNLYPLDNKNVVIGSVVEGFDVIQKLESYGSLSGGTKKILVI</sequence>
<dbReference type="GO" id="GO:0005737">
    <property type="term" value="C:cytoplasm"/>
    <property type="evidence" value="ECO:0007669"/>
    <property type="project" value="TreeGrafter"/>
</dbReference>
<feature type="non-terminal residue" evidence="5">
    <location>
        <position position="151"/>
    </location>
</feature>
<evidence type="ECO:0000313" key="5">
    <source>
        <dbReference type="EMBL" id="RWS19918.1"/>
    </source>
</evidence>
<dbReference type="PROSITE" id="PS50072">
    <property type="entry name" value="CSA_PPIASE_2"/>
    <property type="match status" value="1"/>
</dbReference>
<dbReference type="InterPro" id="IPR029000">
    <property type="entry name" value="Cyclophilin-like_dom_sf"/>
</dbReference>
<dbReference type="EC" id="5.2.1.8" evidence="3"/>
<feature type="domain" description="PPIase cyclophilin-type" evidence="4">
    <location>
        <begin position="8"/>
        <end position="151"/>
    </location>
</feature>
<dbReference type="STRING" id="299467.A0A443RXN3"/>
<dbReference type="PIRSF" id="PIRSF001467">
    <property type="entry name" value="Peptidylpro_ismrse"/>
    <property type="match status" value="1"/>
</dbReference>
<dbReference type="EMBL" id="NCKV01021608">
    <property type="protein sequence ID" value="RWS19918.1"/>
    <property type="molecule type" value="Genomic_DNA"/>
</dbReference>
<accession>A0A443RXN3</accession>
<comment type="caution">
    <text evidence="5">The sequence shown here is derived from an EMBL/GenBank/DDBJ whole genome shotgun (WGS) entry which is preliminary data.</text>
</comment>
<evidence type="ECO:0000259" key="4">
    <source>
        <dbReference type="PROSITE" id="PS50072"/>
    </source>
</evidence>
<dbReference type="Gene3D" id="2.40.100.10">
    <property type="entry name" value="Cyclophilin-like"/>
    <property type="match status" value="1"/>
</dbReference>
<dbReference type="InterPro" id="IPR024936">
    <property type="entry name" value="Cyclophilin-type_PPIase"/>
</dbReference>
<evidence type="ECO:0000313" key="6">
    <source>
        <dbReference type="Proteomes" id="UP000288716"/>
    </source>
</evidence>
<comment type="catalytic activity">
    <reaction evidence="3">
        <text>[protein]-peptidylproline (omega=180) = [protein]-peptidylproline (omega=0)</text>
        <dbReference type="Rhea" id="RHEA:16237"/>
        <dbReference type="Rhea" id="RHEA-COMP:10747"/>
        <dbReference type="Rhea" id="RHEA-COMP:10748"/>
        <dbReference type="ChEBI" id="CHEBI:83833"/>
        <dbReference type="ChEBI" id="CHEBI:83834"/>
        <dbReference type="EC" id="5.2.1.8"/>
    </reaction>
</comment>
<evidence type="ECO:0000256" key="2">
    <source>
        <dbReference type="ARBA" id="ARBA00023235"/>
    </source>
</evidence>
<organism evidence="5 6">
    <name type="scientific">Leptotrombidium deliense</name>
    <dbReference type="NCBI Taxonomy" id="299467"/>
    <lineage>
        <taxon>Eukaryota</taxon>
        <taxon>Metazoa</taxon>
        <taxon>Ecdysozoa</taxon>
        <taxon>Arthropoda</taxon>
        <taxon>Chelicerata</taxon>
        <taxon>Arachnida</taxon>
        <taxon>Acari</taxon>
        <taxon>Acariformes</taxon>
        <taxon>Trombidiformes</taxon>
        <taxon>Prostigmata</taxon>
        <taxon>Anystina</taxon>
        <taxon>Parasitengona</taxon>
        <taxon>Trombiculoidea</taxon>
        <taxon>Trombiculidae</taxon>
        <taxon>Leptotrombidium</taxon>
    </lineage>
</organism>
<dbReference type="OrthoDB" id="193499at2759"/>
<proteinExistence type="inferred from homology"/>
<dbReference type="VEuPathDB" id="VectorBase:LDEU012122"/>
<dbReference type="GO" id="GO:0003755">
    <property type="term" value="F:peptidyl-prolyl cis-trans isomerase activity"/>
    <property type="evidence" value="ECO:0007669"/>
    <property type="project" value="UniProtKB-UniRule"/>
</dbReference>
<evidence type="ECO:0000256" key="3">
    <source>
        <dbReference type="RuleBase" id="RU363019"/>
    </source>
</evidence>
<reference evidence="5 6" key="1">
    <citation type="journal article" date="2018" name="Gigascience">
        <title>Genomes of trombidid mites reveal novel predicted allergens and laterally-transferred genes associated with secondary metabolism.</title>
        <authorList>
            <person name="Dong X."/>
            <person name="Chaisiri K."/>
            <person name="Xia D."/>
            <person name="Armstrong S.D."/>
            <person name="Fang Y."/>
            <person name="Donnelly M.J."/>
            <person name="Kadowaki T."/>
            <person name="McGarry J.W."/>
            <person name="Darby A.C."/>
            <person name="Makepeace B.L."/>
        </authorList>
    </citation>
    <scope>NUCLEOTIDE SEQUENCE [LARGE SCALE GENOMIC DNA]</scope>
    <source>
        <strain evidence="5">UoL-UT</strain>
    </source>
</reference>
<dbReference type="GO" id="GO:0016018">
    <property type="term" value="F:cyclosporin A binding"/>
    <property type="evidence" value="ECO:0007669"/>
    <property type="project" value="TreeGrafter"/>
</dbReference>
<keyword evidence="1 3" id="KW-0697">Rotamase</keyword>
<dbReference type="InterPro" id="IPR002130">
    <property type="entry name" value="Cyclophilin-type_PPIase_dom"/>
</dbReference>
<keyword evidence="2 3" id="KW-0413">Isomerase</keyword>
<dbReference type="AlphaFoldDB" id="A0A443RXN3"/>
<protein>
    <recommendedName>
        <fullName evidence="3">Peptidyl-prolyl cis-trans isomerase</fullName>
        <shortName evidence="3">PPIase</shortName>
        <ecNumber evidence="3">5.2.1.8</ecNumber>
    </recommendedName>
</protein>
<dbReference type="PANTHER" id="PTHR11071">
    <property type="entry name" value="PEPTIDYL-PROLYL CIS-TRANS ISOMERASE"/>
    <property type="match status" value="1"/>
</dbReference>